<evidence type="ECO:0000313" key="3">
    <source>
        <dbReference type="Proteomes" id="UP001152523"/>
    </source>
</evidence>
<dbReference type="Proteomes" id="UP001152523">
    <property type="component" value="Unassembled WGS sequence"/>
</dbReference>
<feature type="compositionally biased region" description="Basic and acidic residues" evidence="1">
    <location>
        <begin position="7"/>
        <end position="17"/>
    </location>
</feature>
<evidence type="ECO:0000256" key="1">
    <source>
        <dbReference type="SAM" id="MobiDB-lite"/>
    </source>
</evidence>
<dbReference type="EMBL" id="CAMAPF010000962">
    <property type="protein sequence ID" value="CAH9130432.1"/>
    <property type="molecule type" value="Genomic_DNA"/>
</dbReference>
<name>A0AAV0F4X0_9ASTE</name>
<accession>A0AAV0F4X0</accession>
<gene>
    <name evidence="2" type="ORF">CEPIT_LOCUS30624</name>
</gene>
<protein>
    <submittedName>
        <fullName evidence="2">Uncharacterized protein</fullName>
    </submittedName>
</protein>
<keyword evidence="3" id="KW-1185">Reference proteome</keyword>
<feature type="compositionally biased region" description="Gly residues" evidence="1">
    <location>
        <begin position="65"/>
        <end position="74"/>
    </location>
</feature>
<sequence>MRCMQAPKEKMQTRELRSMAPLPVGPDAGVPSGSQSFRHSEHVKNASAAPEPRRTARSHQVFHVGGPGLGGGPGSRSARPVQPVTAREPGLEDATVAAQKQRTSNFFPSAATAAASVAVIFGRYR</sequence>
<organism evidence="2 3">
    <name type="scientific">Cuscuta epithymum</name>
    <dbReference type="NCBI Taxonomy" id="186058"/>
    <lineage>
        <taxon>Eukaryota</taxon>
        <taxon>Viridiplantae</taxon>
        <taxon>Streptophyta</taxon>
        <taxon>Embryophyta</taxon>
        <taxon>Tracheophyta</taxon>
        <taxon>Spermatophyta</taxon>
        <taxon>Magnoliopsida</taxon>
        <taxon>eudicotyledons</taxon>
        <taxon>Gunneridae</taxon>
        <taxon>Pentapetalae</taxon>
        <taxon>asterids</taxon>
        <taxon>lamiids</taxon>
        <taxon>Solanales</taxon>
        <taxon>Convolvulaceae</taxon>
        <taxon>Cuscuteae</taxon>
        <taxon>Cuscuta</taxon>
        <taxon>Cuscuta subgen. Cuscuta</taxon>
    </lineage>
</organism>
<comment type="caution">
    <text evidence="2">The sequence shown here is derived from an EMBL/GenBank/DDBJ whole genome shotgun (WGS) entry which is preliminary data.</text>
</comment>
<feature type="region of interest" description="Disordered" evidence="1">
    <location>
        <begin position="1"/>
        <end position="91"/>
    </location>
</feature>
<reference evidence="2" key="1">
    <citation type="submission" date="2022-07" db="EMBL/GenBank/DDBJ databases">
        <authorList>
            <person name="Macas J."/>
            <person name="Novak P."/>
            <person name="Neumann P."/>
        </authorList>
    </citation>
    <scope>NUCLEOTIDE SEQUENCE</scope>
</reference>
<dbReference type="AlphaFoldDB" id="A0AAV0F4X0"/>
<proteinExistence type="predicted"/>
<evidence type="ECO:0000313" key="2">
    <source>
        <dbReference type="EMBL" id="CAH9130432.1"/>
    </source>
</evidence>